<accession>A0A2H0LTD8</accession>
<dbReference type="GO" id="GO:0016788">
    <property type="term" value="F:hydrolase activity, acting on ester bonds"/>
    <property type="evidence" value="ECO:0007669"/>
    <property type="project" value="UniProtKB-ARBA"/>
</dbReference>
<dbReference type="SUPFAM" id="SSF48452">
    <property type="entry name" value="TPR-like"/>
    <property type="match status" value="1"/>
</dbReference>
<protein>
    <recommendedName>
        <fullName evidence="3">SGNH hydrolase-type esterase domain-containing protein</fullName>
    </recommendedName>
</protein>
<evidence type="ECO:0008006" key="3">
    <source>
        <dbReference type="Google" id="ProtNLM"/>
    </source>
</evidence>
<dbReference type="InterPro" id="IPR011990">
    <property type="entry name" value="TPR-like_helical_dom_sf"/>
</dbReference>
<dbReference type="AlphaFoldDB" id="A0A2H0LTD8"/>
<evidence type="ECO:0000313" key="2">
    <source>
        <dbReference type="Proteomes" id="UP000230859"/>
    </source>
</evidence>
<dbReference type="Gene3D" id="3.40.50.1110">
    <property type="entry name" value="SGNH hydrolase"/>
    <property type="match status" value="1"/>
</dbReference>
<comment type="caution">
    <text evidence="1">The sequence shown here is derived from an EMBL/GenBank/DDBJ whole genome shotgun (WGS) entry which is preliminary data.</text>
</comment>
<evidence type="ECO:0000313" key="1">
    <source>
        <dbReference type="EMBL" id="PIQ86765.1"/>
    </source>
</evidence>
<dbReference type="Gene3D" id="1.25.40.10">
    <property type="entry name" value="Tetratricopeptide repeat domain"/>
    <property type="match status" value="1"/>
</dbReference>
<dbReference type="Proteomes" id="UP000230859">
    <property type="component" value="Unassembled WGS sequence"/>
</dbReference>
<proteinExistence type="predicted"/>
<dbReference type="EMBL" id="PCVY01000032">
    <property type="protein sequence ID" value="PIQ86765.1"/>
    <property type="molecule type" value="Genomic_DNA"/>
</dbReference>
<reference evidence="1 2" key="1">
    <citation type="submission" date="2017-09" db="EMBL/GenBank/DDBJ databases">
        <title>Depth-based differentiation of microbial function through sediment-hosted aquifers and enrichment of novel symbionts in the deep terrestrial subsurface.</title>
        <authorList>
            <person name="Probst A.J."/>
            <person name="Ladd B."/>
            <person name="Jarett J.K."/>
            <person name="Geller-Mcgrath D.E."/>
            <person name="Sieber C.M."/>
            <person name="Emerson J.B."/>
            <person name="Anantharaman K."/>
            <person name="Thomas B.C."/>
            <person name="Malmstrom R."/>
            <person name="Stieglmeier M."/>
            <person name="Klingl A."/>
            <person name="Woyke T."/>
            <person name="Ryan C.M."/>
            <person name="Banfield J.F."/>
        </authorList>
    </citation>
    <scope>NUCLEOTIDE SEQUENCE [LARGE SCALE GENOMIC DNA]</scope>
    <source>
        <strain evidence="1">CG11_big_fil_rev_8_21_14_0_20_45_26</strain>
    </source>
</reference>
<organism evidence="1 2">
    <name type="scientific">Candidatus Abzuiibacterium crystallinum</name>
    <dbReference type="NCBI Taxonomy" id="1974748"/>
    <lineage>
        <taxon>Bacteria</taxon>
        <taxon>Pseudomonadati</taxon>
        <taxon>Candidatus Omnitrophota</taxon>
        <taxon>Candidatus Abzuiibacterium</taxon>
    </lineage>
</organism>
<name>A0A2H0LTD8_9BACT</name>
<gene>
    <name evidence="1" type="ORF">COV74_03495</name>
</gene>
<sequence length="485" mass="56222">MIRNLKKIILQVFLFLCVLEGLLRLGGALSVQLQKFLSGPIQLDRSHFRVLCVGDSISTDPYVNKLKEILDRGSYPFQIDVFNRSFAGATSKSALELMNKIMDEYQPHLVAAMVGLNDESMVKEEVVLPDFMVKEEQALPQKEGVGFANLPIQKIREYRDTFRWMEHHVHVFKMIQGMIQQLRIMERPWIIENMVTGVRMIKVYLKPEDPMQRLFLGLNLAKRGMYGQALTTLKGIVRFPKTLYERGDLIADTFIHHGQIEMASEWLEYALKHQERASFYLRLAECYKRQGRSERLPDIYQKAVKAARTDEILPVLLWSDYLMSQKQFKEAEKVLLDLVEKDQVAGKKQVGVYQYLRKCYLAEGEHAKAEHITNELKEINVAGRQYKRQLYELVKSHGAVLFAIQYPMLDVDELVREYDYVNDQIVYINNQQIFEEAIDQAGYYEIFYDMSGPKFGHFTDAGAAVLAANVAQEIQPYLAAYRQQF</sequence>
<dbReference type="SUPFAM" id="SSF52266">
    <property type="entry name" value="SGNH hydrolase"/>
    <property type="match status" value="1"/>
</dbReference>
<dbReference type="InterPro" id="IPR036514">
    <property type="entry name" value="SGNH_hydro_sf"/>
</dbReference>